<dbReference type="Pfam" id="PF13460">
    <property type="entry name" value="NAD_binding_10"/>
    <property type="match status" value="1"/>
</dbReference>
<sequence length="171" mass="18537">SSGKNISQYGKTMSDDHSLSPSGFNATVLVRDPSQLPTDHKASRVVVGDVLNRDDVRKTLEGQDAVIIILGTRNNLSPTTVMSEGTRNILDVMKERGIRKVVACMSGDPPHVCSVLSPMCSSFQSRASIFAQNVPDPCGFQNHPLNFGNIIGRGHDKPATQRPFSTKFKVS</sequence>
<dbReference type="InterPro" id="IPR036291">
    <property type="entry name" value="NAD(P)-bd_dom_sf"/>
</dbReference>
<dbReference type="InterPro" id="IPR051606">
    <property type="entry name" value="Polyketide_Oxido-like"/>
</dbReference>
<dbReference type="GO" id="GO:0042602">
    <property type="term" value="F:riboflavin reductase (NADPH) activity"/>
    <property type="evidence" value="ECO:0007669"/>
    <property type="project" value="TreeGrafter"/>
</dbReference>
<dbReference type="PANTHER" id="PTHR43355:SF2">
    <property type="entry name" value="FLAVIN REDUCTASE (NADPH)"/>
    <property type="match status" value="1"/>
</dbReference>
<dbReference type="GO" id="GO:0004074">
    <property type="term" value="F:biliverdin reductase [NAD(P)H] activity"/>
    <property type="evidence" value="ECO:0007669"/>
    <property type="project" value="TreeGrafter"/>
</dbReference>
<feature type="domain" description="NAD(P)-binding" evidence="2">
    <location>
        <begin position="22"/>
        <end position="106"/>
    </location>
</feature>
<evidence type="ECO:0000256" key="1">
    <source>
        <dbReference type="SAM" id="MobiDB-lite"/>
    </source>
</evidence>
<organism evidence="3 4">
    <name type="scientific">Neogobius melanostomus</name>
    <name type="common">round goby</name>
    <dbReference type="NCBI Taxonomy" id="47308"/>
    <lineage>
        <taxon>Eukaryota</taxon>
        <taxon>Metazoa</taxon>
        <taxon>Chordata</taxon>
        <taxon>Craniata</taxon>
        <taxon>Vertebrata</taxon>
        <taxon>Euteleostomi</taxon>
        <taxon>Actinopterygii</taxon>
        <taxon>Neopterygii</taxon>
        <taxon>Teleostei</taxon>
        <taxon>Neoteleostei</taxon>
        <taxon>Acanthomorphata</taxon>
        <taxon>Gobiaria</taxon>
        <taxon>Gobiiformes</taxon>
        <taxon>Gobioidei</taxon>
        <taxon>Gobiidae</taxon>
        <taxon>Benthophilinae</taxon>
        <taxon>Neogobiini</taxon>
        <taxon>Neogobius</taxon>
    </lineage>
</organism>
<dbReference type="SUPFAM" id="SSF51735">
    <property type="entry name" value="NAD(P)-binding Rossmann-fold domains"/>
    <property type="match status" value="1"/>
</dbReference>
<accession>A0A8C6TD24</accession>
<dbReference type="Ensembl" id="ENSNMLT00000018400.1">
    <property type="protein sequence ID" value="ENSNMLP00000016376.1"/>
    <property type="gene ID" value="ENSNMLG00000010848.1"/>
</dbReference>
<dbReference type="Gene3D" id="3.40.50.720">
    <property type="entry name" value="NAD(P)-binding Rossmann-like Domain"/>
    <property type="match status" value="1"/>
</dbReference>
<dbReference type="Proteomes" id="UP000694523">
    <property type="component" value="Unplaced"/>
</dbReference>
<reference evidence="3" key="1">
    <citation type="submission" date="2025-08" db="UniProtKB">
        <authorList>
            <consortium name="Ensembl"/>
        </authorList>
    </citation>
    <scope>IDENTIFICATION</scope>
</reference>
<dbReference type="InterPro" id="IPR016040">
    <property type="entry name" value="NAD(P)-bd_dom"/>
</dbReference>
<dbReference type="AlphaFoldDB" id="A0A8C6TD24"/>
<proteinExistence type="predicted"/>
<protein>
    <submittedName>
        <fullName evidence="3">Biliverdin reductase B</fullName>
    </submittedName>
</protein>
<reference evidence="3" key="2">
    <citation type="submission" date="2025-09" db="UniProtKB">
        <authorList>
            <consortium name="Ensembl"/>
        </authorList>
    </citation>
    <scope>IDENTIFICATION</scope>
</reference>
<dbReference type="PANTHER" id="PTHR43355">
    <property type="entry name" value="FLAVIN REDUCTASE (NADPH)"/>
    <property type="match status" value="1"/>
</dbReference>
<keyword evidence="4" id="KW-1185">Reference proteome</keyword>
<evidence type="ECO:0000313" key="3">
    <source>
        <dbReference type="Ensembl" id="ENSNMLP00000016376.1"/>
    </source>
</evidence>
<evidence type="ECO:0000313" key="4">
    <source>
        <dbReference type="Proteomes" id="UP000694523"/>
    </source>
</evidence>
<evidence type="ECO:0000259" key="2">
    <source>
        <dbReference type="Pfam" id="PF13460"/>
    </source>
</evidence>
<name>A0A8C6TD24_9GOBI</name>
<feature type="region of interest" description="Disordered" evidence="1">
    <location>
        <begin position="1"/>
        <end position="20"/>
    </location>
</feature>
<feature type="compositionally biased region" description="Polar residues" evidence="1">
    <location>
        <begin position="1"/>
        <end position="11"/>
    </location>
</feature>